<dbReference type="AlphaFoldDB" id="A0A4W5MCA9"/>
<sequence length="305" mass="34374">MSVQLVVALLTLASLNAASAPVCKELVKPLVLEDHTEIYGKWVYVMGSADHSVFQKALGTLKSSWIDLSATSDHQVVTLRWGDRIDGKCVVGATNATLSGTTSTVHIHLSEHKGQYLETCPECLLWSDTSRNGDITGRYLLLFTRSGKMDPTYLDTYKKQAECLNFPETHHTYDGETELCPDDNEKEEKMVDEDIMEEKPTTEEEKTTVEKPTTEEEKTTVEKPTTEEEKTTVEKATTEEEKTTVEKATMEEKPTTEEEKTMVEKPTTEEEKTTVEKPTTEEEKTTVEKATMEEKPTTEEEKTMD</sequence>
<keyword evidence="8" id="KW-1185">Reference proteome</keyword>
<evidence type="ECO:0000256" key="4">
    <source>
        <dbReference type="ARBA" id="ARBA00023180"/>
    </source>
</evidence>
<evidence type="ECO:0000313" key="8">
    <source>
        <dbReference type="Proteomes" id="UP000314982"/>
    </source>
</evidence>
<feature type="chain" id="PRO_5021344213" description="Apolipoprotein M" evidence="6">
    <location>
        <begin position="20"/>
        <end position="305"/>
    </location>
</feature>
<dbReference type="Proteomes" id="UP000314982">
    <property type="component" value="Unassembled WGS sequence"/>
</dbReference>
<feature type="signal peptide" evidence="6">
    <location>
        <begin position="1"/>
        <end position="19"/>
    </location>
</feature>
<reference evidence="7" key="3">
    <citation type="submission" date="2025-09" db="UniProtKB">
        <authorList>
            <consortium name="Ensembl"/>
        </authorList>
    </citation>
    <scope>IDENTIFICATION</scope>
</reference>
<evidence type="ECO:0000256" key="2">
    <source>
        <dbReference type="ARBA" id="ARBA00022525"/>
    </source>
</evidence>
<dbReference type="GO" id="GO:0005576">
    <property type="term" value="C:extracellular region"/>
    <property type="evidence" value="ECO:0007669"/>
    <property type="project" value="UniProtKB-SubCell"/>
</dbReference>
<evidence type="ECO:0000256" key="1">
    <source>
        <dbReference type="ARBA" id="ARBA00004613"/>
    </source>
</evidence>
<proteinExistence type="predicted"/>
<organism evidence="7 8">
    <name type="scientific">Hucho hucho</name>
    <name type="common">huchen</name>
    <dbReference type="NCBI Taxonomy" id="62062"/>
    <lineage>
        <taxon>Eukaryota</taxon>
        <taxon>Metazoa</taxon>
        <taxon>Chordata</taxon>
        <taxon>Craniata</taxon>
        <taxon>Vertebrata</taxon>
        <taxon>Euteleostomi</taxon>
        <taxon>Actinopterygii</taxon>
        <taxon>Neopterygii</taxon>
        <taxon>Teleostei</taxon>
        <taxon>Protacanthopterygii</taxon>
        <taxon>Salmoniformes</taxon>
        <taxon>Salmonidae</taxon>
        <taxon>Salmoninae</taxon>
        <taxon>Hucho</taxon>
    </lineage>
</organism>
<protein>
    <recommendedName>
        <fullName evidence="9">Apolipoprotein M</fullName>
    </recommendedName>
</protein>
<dbReference type="InterPro" id="IPR012674">
    <property type="entry name" value="Calycin"/>
</dbReference>
<feature type="compositionally biased region" description="Basic and acidic residues" evidence="5">
    <location>
        <begin position="197"/>
        <end position="305"/>
    </location>
</feature>
<dbReference type="PANTHER" id="PTHR11967:SF2">
    <property type="entry name" value="ALPHA-1-ACID GLYCOPROTEIN 1"/>
    <property type="match status" value="1"/>
</dbReference>
<feature type="region of interest" description="Disordered" evidence="5">
    <location>
        <begin position="196"/>
        <end position="305"/>
    </location>
</feature>
<keyword evidence="2" id="KW-0964">Secreted</keyword>
<comment type="subcellular location">
    <subcellularLocation>
        <location evidence="1">Secreted</location>
    </subcellularLocation>
</comment>
<dbReference type="PANTHER" id="PTHR11967">
    <property type="entry name" value="ALPHA-1-ACID GLYCOPROTEIN"/>
    <property type="match status" value="1"/>
</dbReference>
<evidence type="ECO:0000256" key="6">
    <source>
        <dbReference type="SAM" id="SignalP"/>
    </source>
</evidence>
<evidence type="ECO:0008006" key="9">
    <source>
        <dbReference type="Google" id="ProtNLM"/>
    </source>
</evidence>
<reference evidence="7" key="2">
    <citation type="submission" date="2025-08" db="UniProtKB">
        <authorList>
            <consortium name="Ensembl"/>
        </authorList>
    </citation>
    <scope>IDENTIFICATION</scope>
</reference>
<evidence type="ECO:0000313" key="7">
    <source>
        <dbReference type="Ensembl" id="ENSHHUP00000036037.1"/>
    </source>
</evidence>
<keyword evidence="3 6" id="KW-0732">Signal</keyword>
<accession>A0A4W5MCA9</accession>
<evidence type="ECO:0000256" key="3">
    <source>
        <dbReference type="ARBA" id="ARBA00022729"/>
    </source>
</evidence>
<dbReference type="CDD" id="cd19415">
    <property type="entry name" value="lipocalin_ApoM_AGP"/>
    <property type="match status" value="1"/>
</dbReference>
<dbReference type="Ensembl" id="ENSHHUT00000037477.1">
    <property type="protein sequence ID" value="ENSHHUP00000036037.1"/>
    <property type="gene ID" value="ENSHHUG00000022663.1"/>
</dbReference>
<dbReference type="Gene3D" id="2.40.128.20">
    <property type="match status" value="1"/>
</dbReference>
<reference evidence="8" key="1">
    <citation type="submission" date="2018-06" db="EMBL/GenBank/DDBJ databases">
        <title>Genome assembly of Danube salmon.</title>
        <authorList>
            <person name="Macqueen D.J."/>
            <person name="Gundappa M.K."/>
        </authorList>
    </citation>
    <scope>NUCLEOTIDE SEQUENCE [LARGE SCALE GENOMIC DNA]</scope>
</reference>
<dbReference type="SUPFAM" id="SSF50814">
    <property type="entry name" value="Lipocalins"/>
    <property type="match status" value="1"/>
</dbReference>
<name>A0A4W5MCA9_9TELE</name>
<keyword evidence="4" id="KW-0325">Glycoprotein</keyword>
<evidence type="ECO:0000256" key="5">
    <source>
        <dbReference type="SAM" id="MobiDB-lite"/>
    </source>
</evidence>
<dbReference type="GeneTree" id="ENSGT00510000050125"/>